<evidence type="ECO:0000259" key="3">
    <source>
        <dbReference type="SMART" id="SM00560"/>
    </source>
</evidence>
<keyword evidence="2" id="KW-1015">Disulfide bond</keyword>
<organism evidence="4 5">
    <name type="scientific">Chthoniobacter flavus Ellin428</name>
    <dbReference type="NCBI Taxonomy" id="497964"/>
    <lineage>
        <taxon>Bacteria</taxon>
        <taxon>Pseudomonadati</taxon>
        <taxon>Verrucomicrobiota</taxon>
        <taxon>Spartobacteria</taxon>
        <taxon>Chthoniobacterales</taxon>
        <taxon>Chthoniobacteraceae</taxon>
        <taxon>Chthoniobacter</taxon>
    </lineage>
</organism>
<dbReference type="InterPro" id="IPR013320">
    <property type="entry name" value="ConA-like_dom_sf"/>
</dbReference>
<dbReference type="AlphaFoldDB" id="B4D5C1"/>
<dbReference type="InParanoid" id="B4D5C1"/>
<keyword evidence="5" id="KW-1185">Reference proteome</keyword>
<reference evidence="4 5" key="1">
    <citation type="journal article" date="2011" name="J. Bacteriol.">
        <title>Genome sequence of Chthoniobacter flavus Ellin428, an aerobic heterotrophic soil bacterium.</title>
        <authorList>
            <person name="Kant R."/>
            <person name="van Passel M.W."/>
            <person name="Palva A."/>
            <person name="Lucas S."/>
            <person name="Lapidus A."/>
            <person name="Glavina Del Rio T."/>
            <person name="Dalin E."/>
            <person name="Tice H."/>
            <person name="Bruce D."/>
            <person name="Goodwin L."/>
            <person name="Pitluck S."/>
            <person name="Larimer F.W."/>
            <person name="Land M.L."/>
            <person name="Hauser L."/>
            <person name="Sangwan P."/>
            <person name="de Vos W.M."/>
            <person name="Janssen P.H."/>
            <person name="Smidt H."/>
        </authorList>
    </citation>
    <scope>NUCLEOTIDE SEQUENCE [LARGE SCALE GENOMIC DNA]</scope>
    <source>
        <strain evidence="4 5">Ellin428</strain>
    </source>
</reference>
<evidence type="ECO:0000256" key="2">
    <source>
        <dbReference type="ARBA" id="ARBA00023157"/>
    </source>
</evidence>
<dbReference type="SUPFAM" id="SSF51126">
    <property type="entry name" value="Pectin lyase-like"/>
    <property type="match status" value="1"/>
</dbReference>
<protein>
    <submittedName>
        <fullName evidence="4">Carbohydrate-binding CenC domain protein</fullName>
    </submittedName>
</protein>
<dbReference type="InterPro" id="IPR012334">
    <property type="entry name" value="Pectin_lyas_fold"/>
</dbReference>
<name>B4D5C1_9BACT</name>
<dbReference type="Gene3D" id="2.60.120.200">
    <property type="match status" value="2"/>
</dbReference>
<dbReference type="PANTHER" id="PTHR36453">
    <property type="entry name" value="SECRETED PROTEIN-RELATED"/>
    <property type="match status" value="1"/>
</dbReference>
<evidence type="ECO:0000313" key="4">
    <source>
        <dbReference type="EMBL" id="EDY18326.1"/>
    </source>
</evidence>
<keyword evidence="1" id="KW-0732">Signal</keyword>
<comment type="caution">
    <text evidence="4">The sequence shown here is derived from an EMBL/GenBank/DDBJ whole genome shotgun (WGS) entry which is preliminary data.</text>
</comment>
<dbReference type="InterPro" id="IPR011050">
    <property type="entry name" value="Pectin_lyase_fold/virulence"/>
</dbReference>
<dbReference type="SMART" id="SM00560">
    <property type="entry name" value="LamGL"/>
    <property type="match status" value="1"/>
</dbReference>
<sequence precursor="true">MSLRTSVSRASLRPLSSLRRSLHLRAARLLPVFVLGCLGLTDTGHAATYYVSPSGNDANTTTQAQNISTPWKTIQKAASSMAAGDTCLIRAGTYRETVTMPISGTAAAPITFKAYTGEVATISGTNAMSGWTLESTNVYYTSMPTTLGNGNQVFQSGAMKPEARWPNVGSGFPWQNSAIKPSPDWSYVVTSGYTNNANGWFTDTSLPARANGYWNGATVHIMSGHGWIMASPKVTSYTDSSKTMVTNDPNGANAAYAIAAGNEYYLTGVKGEMDSPGEWFYDTTTSRLYFYSTSAPANVEAKQRSYGFDLRGRSYINLVNLDFFACTIESDSGSTNETFNGLSMQFLGHGATNSSIFGLTLYSGTTLRNSELAWDSRGLIQLAGNDIKIINNYFHDSGYVPTWDAMVNGGGNRILVSHNTFRNSGRAEMGNPGRSAIVEYNDMANAMKLTTDGGIFYTFSEAGNTIVRYNLFHDSTGPLGHSGAPVEGFYLDSQNSSWIVHHNIVWNVPGWGMQFNTRQNFDMIFNNTVRNTAVGLLTSFDPGLDGETGTHVYNNLFNTTPEGLSWSKSDMGYNLYTDPKFVAGTSQLQASSPAIDQGTVIPGVTDGYVGSAPDMGALEYGGTDWTTKVGNNFTTPPSPDPTYSMPAMVFPNKVVDGSFESGNLSPNWTTTGSVTLFSVSGHTAWTDGRFRSGAYSLMFGQGTSQVTQHVTGLQPGRRHKLYVGTQTAASSAVITIGIKNYGYAATQVTVPAGSGVWEMNDLWFITGASSTTADIYVSVTSTTTTPVYVDDMSVELSQENTDPIPYTMPVAAYPFDESSGATAYDSTTNGRNATLTNTSFVSGEIGNALDFNGTSSTASASLGGTASPGGSFTVAFWVKFNSTGTGTPPLASNNNNGWLQKGWYICANQGRNVGMYLWDGAGNAASSWTTTSLGTGVWTHMAFSVDRENGVISQYRNGVLQSAGAISSSLGSIDTTIGLALGSPSFDGDLDNFQTWNYALDPKEIASAAGGDPGLAVRCKLNDNAGSTKAWDASGFGHNATLTGMNTSSCWVNGALQFSSAGYVQCPPLSTTSLPSGSFSVAFWVKFADSGTGTPQLVSNNNNGWLQKGVVHHREPRPLRWLVSVGWDRCERGIMDLEYASRRHLDTSCLYSRSHRRSREPLPERSARRHGEHPLDLWRCRYALRPAHWLADPQRDDGRRAGLFAGAVLE</sequence>
<gene>
    <name evidence="4" type="ORF">CfE428DRAFT_4110</name>
</gene>
<accession>B4D5C1</accession>
<dbReference type="Gene3D" id="2.60.120.260">
    <property type="entry name" value="Galactose-binding domain-like"/>
    <property type="match status" value="1"/>
</dbReference>
<dbReference type="STRING" id="497964.CfE428DRAFT_4110"/>
<dbReference type="Pfam" id="PF13385">
    <property type="entry name" value="Laminin_G_3"/>
    <property type="match status" value="1"/>
</dbReference>
<feature type="domain" description="LamG-like jellyroll fold" evidence="3">
    <location>
        <begin position="870"/>
        <end position="1003"/>
    </location>
</feature>
<evidence type="ECO:0000313" key="5">
    <source>
        <dbReference type="Proteomes" id="UP000005824"/>
    </source>
</evidence>
<dbReference type="SUPFAM" id="SSF49899">
    <property type="entry name" value="Concanavalin A-like lectins/glucanases"/>
    <property type="match status" value="2"/>
</dbReference>
<dbReference type="eggNOG" id="COG3533">
    <property type="taxonomic scope" value="Bacteria"/>
</dbReference>
<evidence type="ECO:0000256" key="1">
    <source>
        <dbReference type="ARBA" id="ARBA00022729"/>
    </source>
</evidence>
<dbReference type="Gene3D" id="2.160.20.10">
    <property type="entry name" value="Single-stranded right-handed beta-helix, Pectin lyase-like"/>
    <property type="match status" value="2"/>
</dbReference>
<dbReference type="InterPro" id="IPR006558">
    <property type="entry name" value="LamG-like"/>
</dbReference>
<dbReference type="eggNOG" id="COG3420">
    <property type="taxonomic scope" value="Bacteria"/>
</dbReference>
<dbReference type="Proteomes" id="UP000005824">
    <property type="component" value="Unassembled WGS sequence"/>
</dbReference>
<dbReference type="PANTHER" id="PTHR36453:SF1">
    <property type="entry name" value="RIGHT HANDED BETA HELIX DOMAIN-CONTAINING PROTEIN"/>
    <property type="match status" value="1"/>
</dbReference>
<dbReference type="EMBL" id="ABVL01000013">
    <property type="protein sequence ID" value="EDY18326.1"/>
    <property type="molecule type" value="Genomic_DNA"/>
</dbReference>
<proteinExistence type="predicted"/>